<dbReference type="AlphaFoldDB" id="A0A366I7W0"/>
<sequence>MAINKGARIGITIQVIALGIIILLVIFNKVIPSILSWIFGIGVAIALVGTLFELSKKNIKR</sequence>
<dbReference type="Proteomes" id="UP000253490">
    <property type="component" value="Unassembled WGS sequence"/>
</dbReference>
<feature type="transmembrane region" description="Helical" evidence="1">
    <location>
        <begin position="7"/>
        <end position="28"/>
    </location>
</feature>
<keyword evidence="1" id="KW-0812">Transmembrane</keyword>
<evidence type="ECO:0000256" key="1">
    <source>
        <dbReference type="SAM" id="Phobius"/>
    </source>
</evidence>
<dbReference type="RefSeq" id="WP_113920551.1">
    <property type="nucleotide sequence ID" value="NZ_QNRX01000008.1"/>
</dbReference>
<feature type="transmembrane region" description="Helical" evidence="1">
    <location>
        <begin position="34"/>
        <end position="54"/>
    </location>
</feature>
<accession>A0A366I7W0</accession>
<evidence type="ECO:0000313" key="2">
    <source>
        <dbReference type="EMBL" id="RBP64401.1"/>
    </source>
</evidence>
<name>A0A366I7W0_9FIRM</name>
<dbReference type="EMBL" id="QNRX01000008">
    <property type="protein sequence ID" value="RBP64401.1"/>
    <property type="molecule type" value="Genomic_DNA"/>
</dbReference>
<protein>
    <submittedName>
        <fullName evidence="2">Uncharacterized protein</fullName>
    </submittedName>
</protein>
<organism evidence="2 3">
    <name type="scientific">Alkalibaculum bacchi</name>
    <dbReference type="NCBI Taxonomy" id="645887"/>
    <lineage>
        <taxon>Bacteria</taxon>
        <taxon>Bacillati</taxon>
        <taxon>Bacillota</taxon>
        <taxon>Clostridia</taxon>
        <taxon>Eubacteriales</taxon>
        <taxon>Eubacteriaceae</taxon>
        <taxon>Alkalibaculum</taxon>
    </lineage>
</organism>
<dbReference type="OrthoDB" id="9966281at2"/>
<keyword evidence="1" id="KW-0472">Membrane</keyword>
<reference evidence="2 3" key="1">
    <citation type="submission" date="2018-06" db="EMBL/GenBank/DDBJ databases">
        <title>Genomic Encyclopedia of Type Strains, Phase IV (KMG-IV): sequencing the most valuable type-strain genomes for metagenomic binning, comparative biology and taxonomic classification.</title>
        <authorList>
            <person name="Goeker M."/>
        </authorList>
    </citation>
    <scope>NUCLEOTIDE SEQUENCE [LARGE SCALE GENOMIC DNA]</scope>
    <source>
        <strain evidence="2 3">DSM 22112</strain>
    </source>
</reference>
<gene>
    <name evidence="2" type="ORF">DES36_10813</name>
</gene>
<evidence type="ECO:0000313" key="3">
    <source>
        <dbReference type="Proteomes" id="UP000253490"/>
    </source>
</evidence>
<keyword evidence="1" id="KW-1133">Transmembrane helix</keyword>
<proteinExistence type="predicted"/>
<comment type="caution">
    <text evidence="2">The sequence shown here is derived from an EMBL/GenBank/DDBJ whole genome shotgun (WGS) entry which is preliminary data.</text>
</comment>
<keyword evidence="3" id="KW-1185">Reference proteome</keyword>